<protein>
    <submittedName>
        <fullName evidence="2">Uncharacterized protein</fullName>
    </submittedName>
</protein>
<comment type="caution">
    <text evidence="2">The sequence shown here is derived from an EMBL/GenBank/DDBJ whole genome shotgun (WGS) entry which is preliminary data.</text>
</comment>
<dbReference type="Proteomes" id="UP001189429">
    <property type="component" value="Unassembled WGS sequence"/>
</dbReference>
<accession>A0ABN9UN37</accession>
<feature type="region of interest" description="Disordered" evidence="1">
    <location>
        <begin position="85"/>
        <end position="106"/>
    </location>
</feature>
<proteinExistence type="predicted"/>
<evidence type="ECO:0000256" key="1">
    <source>
        <dbReference type="SAM" id="MobiDB-lite"/>
    </source>
</evidence>
<feature type="region of interest" description="Disordered" evidence="1">
    <location>
        <begin position="1"/>
        <end position="24"/>
    </location>
</feature>
<dbReference type="EMBL" id="CAUYUJ010016059">
    <property type="protein sequence ID" value="CAK0861342.1"/>
    <property type="molecule type" value="Genomic_DNA"/>
</dbReference>
<gene>
    <name evidence="2" type="ORF">PCOR1329_LOCUS50044</name>
</gene>
<sequence>MSEDVPFGVSSDEEMQEGDEDVFRNRGRVVASVGTSRPETAVEDLTQKHGLTGNFAKMWAAQKEMTDSALKQELKPIKQAINVQSKKLHQGRTGAAGAREAAEGFD</sequence>
<name>A0ABN9UN37_9DINO</name>
<reference evidence="2" key="1">
    <citation type="submission" date="2023-10" db="EMBL/GenBank/DDBJ databases">
        <authorList>
            <person name="Chen Y."/>
            <person name="Shah S."/>
            <person name="Dougan E. K."/>
            <person name="Thang M."/>
            <person name="Chan C."/>
        </authorList>
    </citation>
    <scope>NUCLEOTIDE SEQUENCE [LARGE SCALE GENOMIC DNA]</scope>
</reference>
<organism evidence="2 3">
    <name type="scientific">Prorocentrum cordatum</name>
    <dbReference type="NCBI Taxonomy" id="2364126"/>
    <lineage>
        <taxon>Eukaryota</taxon>
        <taxon>Sar</taxon>
        <taxon>Alveolata</taxon>
        <taxon>Dinophyceae</taxon>
        <taxon>Prorocentrales</taxon>
        <taxon>Prorocentraceae</taxon>
        <taxon>Prorocentrum</taxon>
    </lineage>
</organism>
<evidence type="ECO:0000313" key="3">
    <source>
        <dbReference type="Proteomes" id="UP001189429"/>
    </source>
</evidence>
<keyword evidence="3" id="KW-1185">Reference proteome</keyword>
<evidence type="ECO:0000313" key="2">
    <source>
        <dbReference type="EMBL" id="CAK0861342.1"/>
    </source>
</evidence>
<feature type="compositionally biased region" description="Acidic residues" evidence="1">
    <location>
        <begin position="11"/>
        <end position="20"/>
    </location>
</feature>